<keyword evidence="3 10" id="KW-0136">Cellulose degradation</keyword>
<evidence type="ECO:0000313" key="13">
    <source>
        <dbReference type="Proteomes" id="UP001500596"/>
    </source>
</evidence>
<evidence type="ECO:0000256" key="5">
    <source>
        <dbReference type="ARBA" id="ARBA00023277"/>
    </source>
</evidence>
<keyword evidence="5 10" id="KW-0119">Carbohydrate metabolism</keyword>
<comment type="caution">
    <text evidence="12">The sequence shown here is derived from an EMBL/GenBank/DDBJ whole genome shotgun (WGS) entry which is preliminary data.</text>
</comment>
<dbReference type="Proteomes" id="UP001500596">
    <property type="component" value="Unassembled WGS sequence"/>
</dbReference>
<dbReference type="Pfam" id="PF01341">
    <property type="entry name" value="Glyco_hydro_6"/>
    <property type="match status" value="1"/>
</dbReference>
<evidence type="ECO:0000256" key="11">
    <source>
        <dbReference type="SAM" id="Phobius"/>
    </source>
</evidence>
<evidence type="ECO:0000256" key="3">
    <source>
        <dbReference type="ARBA" id="ARBA00023001"/>
    </source>
</evidence>
<keyword evidence="6 10" id="KW-0326">Glycosidase</keyword>
<feature type="active site" description="Proton donor" evidence="9">
    <location>
        <position position="168"/>
    </location>
</feature>
<dbReference type="EC" id="3.2.1.-" evidence="10"/>
<dbReference type="PROSITE" id="PS00655">
    <property type="entry name" value="GLYCOSYL_HYDROL_F6_1"/>
    <property type="match status" value="1"/>
</dbReference>
<dbReference type="EMBL" id="BAAAPK010000001">
    <property type="protein sequence ID" value="GAA1666528.1"/>
    <property type="molecule type" value="Genomic_DNA"/>
</dbReference>
<evidence type="ECO:0000256" key="9">
    <source>
        <dbReference type="PROSITE-ProRule" id="PRU10057"/>
    </source>
</evidence>
<dbReference type="InterPro" id="IPR016288">
    <property type="entry name" value="Beta_cellobiohydrolase"/>
</dbReference>
<keyword evidence="1" id="KW-0732">Signal</keyword>
<accession>A0ABN2G7A3</accession>
<keyword evidence="11" id="KW-1133">Transmembrane helix</keyword>
<dbReference type="SUPFAM" id="SSF51989">
    <property type="entry name" value="Glycosyl hydrolases family 6, cellulases"/>
    <property type="match status" value="1"/>
</dbReference>
<dbReference type="Gene3D" id="3.20.20.40">
    <property type="entry name" value="1, 4-beta cellobiohydrolase"/>
    <property type="match status" value="1"/>
</dbReference>
<evidence type="ECO:0000256" key="4">
    <source>
        <dbReference type="ARBA" id="ARBA00023157"/>
    </source>
</evidence>
<name>A0ABN2G7A3_9MICO</name>
<evidence type="ECO:0000256" key="8">
    <source>
        <dbReference type="PROSITE-ProRule" id="PRU10056"/>
    </source>
</evidence>
<keyword evidence="11" id="KW-0472">Membrane</keyword>
<sequence length="333" mass="34438">MSATRPRTRTDRRRGVLIAGIAVGAVLLIVAVVAVVIAVLPKPAAAGPAPGTTLLVAADTAAAAASDSGSAAAREAAAYLAAQPTAVWLTPEEFGVGEVGPAVTALADEARQQSAILTLVVYGLPERDCGQYSAGGLPPADYPVWTTEIGEALRAASDVHAIVVLEPDSLALAPECGNVDERTAQLRAAIEDLQADGVWVYLDAGHSNWLPVDQMADLLRQAGVQDARGFATNVSNYYDSDAEIDYAHRLADALGGSHAVIDTSRNGAGSDGQWCNPPKRLVGDVGGTFGDDVVDVNLWIKPPGESDGECNGGPAAGQWWPQSAIELTRASLE</sequence>
<evidence type="ECO:0000256" key="1">
    <source>
        <dbReference type="ARBA" id="ARBA00022729"/>
    </source>
</evidence>
<dbReference type="PRINTS" id="PR00733">
    <property type="entry name" value="GLHYDRLASE6"/>
</dbReference>
<proteinExistence type="inferred from homology"/>
<gene>
    <name evidence="12" type="ORF">GCM10009807_08310</name>
</gene>
<organism evidence="12 13">
    <name type="scientific">Microbacterium lacus</name>
    <dbReference type="NCBI Taxonomy" id="415217"/>
    <lineage>
        <taxon>Bacteria</taxon>
        <taxon>Bacillati</taxon>
        <taxon>Actinomycetota</taxon>
        <taxon>Actinomycetes</taxon>
        <taxon>Micrococcales</taxon>
        <taxon>Microbacteriaceae</taxon>
        <taxon>Microbacterium</taxon>
    </lineage>
</organism>
<evidence type="ECO:0000313" key="12">
    <source>
        <dbReference type="EMBL" id="GAA1666528.1"/>
    </source>
</evidence>
<keyword evidence="13" id="KW-1185">Reference proteome</keyword>
<evidence type="ECO:0000256" key="6">
    <source>
        <dbReference type="ARBA" id="ARBA00023295"/>
    </source>
</evidence>
<comment type="similarity">
    <text evidence="10">Belongs to the glycosyl hydrolase family 6.</text>
</comment>
<protein>
    <recommendedName>
        <fullName evidence="10">Glucanase</fullName>
        <ecNumber evidence="10">3.2.1.-</ecNumber>
    </recommendedName>
</protein>
<keyword evidence="4" id="KW-1015">Disulfide bond</keyword>
<dbReference type="RefSeq" id="WP_344051911.1">
    <property type="nucleotide sequence ID" value="NZ_BAAAPK010000001.1"/>
</dbReference>
<dbReference type="PANTHER" id="PTHR34876:SF4">
    <property type="entry name" value="1,4-BETA-D-GLUCAN CELLOBIOHYDROLASE C-RELATED"/>
    <property type="match status" value="1"/>
</dbReference>
<feature type="active site" evidence="8">
    <location>
        <position position="128"/>
    </location>
</feature>
<evidence type="ECO:0000256" key="7">
    <source>
        <dbReference type="ARBA" id="ARBA00023326"/>
    </source>
</evidence>
<dbReference type="PROSITE" id="PS00656">
    <property type="entry name" value="GLYCOSYL_HYDROL_F6_2"/>
    <property type="match status" value="1"/>
</dbReference>
<evidence type="ECO:0000256" key="2">
    <source>
        <dbReference type="ARBA" id="ARBA00022801"/>
    </source>
</evidence>
<dbReference type="InterPro" id="IPR036434">
    <property type="entry name" value="Beta_cellobiohydrolase_sf"/>
</dbReference>
<dbReference type="PANTHER" id="PTHR34876">
    <property type="match status" value="1"/>
</dbReference>
<keyword evidence="2 10" id="KW-0378">Hydrolase</keyword>
<feature type="transmembrane region" description="Helical" evidence="11">
    <location>
        <begin position="16"/>
        <end position="40"/>
    </location>
</feature>
<keyword evidence="11" id="KW-0812">Transmembrane</keyword>
<reference evidence="12 13" key="1">
    <citation type="journal article" date="2019" name="Int. J. Syst. Evol. Microbiol.">
        <title>The Global Catalogue of Microorganisms (GCM) 10K type strain sequencing project: providing services to taxonomists for standard genome sequencing and annotation.</title>
        <authorList>
            <consortium name="The Broad Institute Genomics Platform"/>
            <consortium name="The Broad Institute Genome Sequencing Center for Infectious Disease"/>
            <person name="Wu L."/>
            <person name="Ma J."/>
        </authorList>
    </citation>
    <scope>NUCLEOTIDE SEQUENCE [LARGE SCALE GENOMIC DNA]</scope>
    <source>
        <strain evidence="12 13">JCM 15575</strain>
    </source>
</reference>
<evidence type="ECO:0000256" key="10">
    <source>
        <dbReference type="RuleBase" id="RU361186"/>
    </source>
</evidence>
<dbReference type="InterPro" id="IPR001524">
    <property type="entry name" value="Glyco_hydro_6_CS"/>
</dbReference>
<dbReference type="PIRSF" id="PIRSF001100">
    <property type="entry name" value="Beta_cellobiohydrolase"/>
    <property type="match status" value="1"/>
</dbReference>
<keyword evidence="7 10" id="KW-0624">Polysaccharide degradation</keyword>